<dbReference type="InterPro" id="IPR036188">
    <property type="entry name" value="FAD/NAD-bd_sf"/>
</dbReference>
<evidence type="ECO:0000256" key="3">
    <source>
        <dbReference type="ARBA" id="ARBA00022827"/>
    </source>
</evidence>
<dbReference type="Gene3D" id="3.50.50.100">
    <property type="match status" value="1"/>
</dbReference>
<dbReference type="Pfam" id="PF07992">
    <property type="entry name" value="Pyr_redox_2"/>
    <property type="match status" value="1"/>
</dbReference>
<dbReference type="PRINTS" id="PR00411">
    <property type="entry name" value="PNDRDTASEI"/>
</dbReference>
<dbReference type="OrthoDB" id="202203at2759"/>
<dbReference type="AlphaFoldDB" id="A0A8J8W3V9"/>
<dbReference type="GO" id="GO:0050660">
    <property type="term" value="F:flavin adenine dinucleotide binding"/>
    <property type="evidence" value="ECO:0007669"/>
    <property type="project" value="TreeGrafter"/>
</dbReference>
<evidence type="ECO:0000256" key="2">
    <source>
        <dbReference type="ARBA" id="ARBA00022630"/>
    </source>
</evidence>
<comment type="similarity">
    <text evidence="1">Belongs to the FAD-dependent oxidoreductase family.</text>
</comment>
<evidence type="ECO:0000256" key="1">
    <source>
        <dbReference type="ARBA" id="ARBA00006442"/>
    </source>
</evidence>
<dbReference type="GO" id="GO:0004174">
    <property type="term" value="F:electron-transferring-flavoprotein dehydrogenase activity"/>
    <property type="evidence" value="ECO:0007669"/>
    <property type="project" value="TreeGrafter"/>
</dbReference>
<dbReference type="PRINTS" id="PR00368">
    <property type="entry name" value="FADPNR"/>
</dbReference>
<evidence type="ECO:0000256" key="4">
    <source>
        <dbReference type="ARBA" id="ARBA00023002"/>
    </source>
</evidence>
<dbReference type="SUPFAM" id="SSF51905">
    <property type="entry name" value="FAD/NAD(P)-binding domain"/>
    <property type="match status" value="1"/>
</dbReference>
<dbReference type="EMBL" id="WIWV01000046">
    <property type="protein sequence ID" value="KAF7716098.1"/>
    <property type="molecule type" value="Genomic_DNA"/>
</dbReference>
<name>A0A8J8W3V9_9EURO</name>
<keyword evidence="3" id="KW-0274">FAD</keyword>
<dbReference type="Proteomes" id="UP000631181">
    <property type="component" value="Unassembled WGS sequence"/>
</dbReference>
<dbReference type="GO" id="GO:0005737">
    <property type="term" value="C:cytoplasm"/>
    <property type="evidence" value="ECO:0007669"/>
    <property type="project" value="TreeGrafter"/>
</dbReference>
<dbReference type="InterPro" id="IPR023753">
    <property type="entry name" value="FAD/NAD-binding_dom"/>
</dbReference>
<organism evidence="6 7">
    <name type="scientific">Penicillium ucsense</name>
    <dbReference type="NCBI Taxonomy" id="2839758"/>
    <lineage>
        <taxon>Eukaryota</taxon>
        <taxon>Fungi</taxon>
        <taxon>Dikarya</taxon>
        <taxon>Ascomycota</taxon>
        <taxon>Pezizomycotina</taxon>
        <taxon>Eurotiomycetes</taxon>
        <taxon>Eurotiomycetidae</taxon>
        <taxon>Eurotiales</taxon>
        <taxon>Aspergillaceae</taxon>
        <taxon>Penicillium</taxon>
    </lineage>
</organism>
<keyword evidence="4" id="KW-0560">Oxidoreductase</keyword>
<reference evidence="6" key="1">
    <citation type="journal article" date="2020" name="Front. Microbiol.">
        <title>Gene regulatory networks of Penicillium echinulatum 2HH and Penicillium oxalicum 114-2 inferred by a computational biology approach.</title>
        <authorList>
            <person name="Lenz A.R."/>
            <person name="Galan-Vasquez E."/>
            <person name="Balbinot E."/>
            <person name="De Abreu F.P."/>
            <person name="De Oliveira N.S."/>
            <person name="Da Rosa L.O."/>
            <person name="De Avila E Silva S."/>
            <person name="Camassola M."/>
            <person name="Dillon A.J.P."/>
            <person name="Perez-Rueda E."/>
        </authorList>
    </citation>
    <scope>NUCLEOTIDE SEQUENCE</scope>
    <source>
        <strain evidence="6">S1M29</strain>
    </source>
</reference>
<keyword evidence="2" id="KW-0285">Flavoprotein</keyword>
<protein>
    <recommendedName>
        <fullName evidence="5">FAD/NAD(P)-binding domain-containing protein</fullName>
    </recommendedName>
</protein>
<evidence type="ECO:0000313" key="7">
    <source>
        <dbReference type="Proteomes" id="UP000631181"/>
    </source>
</evidence>
<dbReference type="PANTHER" id="PTHR43735:SF3">
    <property type="entry name" value="FERROPTOSIS SUPPRESSOR PROTEIN 1"/>
    <property type="match status" value="1"/>
</dbReference>
<keyword evidence="7" id="KW-1185">Reference proteome</keyword>
<sequence length="393" mass="41819">MATVQVVIIGAGVAGLTIAHSLLQGVPKIQVVLINPSQSFYWNVASPRIVAKPDAFRHEQYLLPIKDAFAVYPSSAFELLVGIATAIDVEKKTVAVALNDNFGTHDVPFDHLVIASGSTNSSSTGAMTGRPIPFKPTNRDDIREVIENAQKVIAGAKEIVIGGAGPVGVELAGELAESSANKAAITLISSTDHVLPMLKPSASAMAEKRLQQLGVKILTSVKVGDVQPITEDKSTCNIALSDGTTLSADLFIPTTGAIPNNSFVPKTFLDNDGWVKVDEELRVRSIDGSVLPIYAIGDINTNNMRLSFKATAQAKVAAANLLADIHGEHKRKQYDQGKNLLMLVPVGNTGGTGQIFGFVLFSILLVKPDQQGKLTEFEAVCILRVVNLKTYQG</sequence>
<accession>A0A8J8W3V9</accession>
<evidence type="ECO:0000313" key="6">
    <source>
        <dbReference type="EMBL" id="KAF7716098.1"/>
    </source>
</evidence>
<gene>
    <name evidence="6" type="ORF">PECM_006044</name>
</gene>
<feature type="domain" description="FAD/NAD(P)-binding" evidence="5">
    <location>
        <begin position="5"/>
        <end position="314"/>
    </location>
</feature>
<dbReference type="PANTHER" id="PTHR43735">
    <property type="entry name" value="APOPTOSIS-INDUCING FACTOR 1"/>
    <property type="match status" value="1"/>
</dbReference>
<comment type="caution">
    <text evidence="6">The sequence shown here is derived from an EMBL/GenBank/DDBJ whole genome shotgun (WGS) entry which is preliminary data.</text>
</comment>
<evidence type="ECO:0000259" key="5">
    <source>
        <dbReference type="Pfam" id="PF07992"/>
    </source>
</evidence>
<proteinExistence type="inferred from homology"/>